<evidence type="ECO:0000313" key="3">
    <source>
        <dbReference type="Proteomes" id="UP001461498"/>
    </source>
</evidence>
<feature type="region of interest" description="Disordered" evidence="1">
    <location>
        <begin position="430"/>
        <end position="565"/>
    </location>
</feature>
<reference evidence="2 3" key="1">
    <citation type="submission" date="2022-12" db="EMBL/GenBank/DDBJ databases">
        <title>Chromosome-level genome assembly of true bugs.</title>
        <authorList>
            <person name="Ma L."/>
            <person name="Li H."/>
        </authorList>
    </citation>
    <scope>NUCLEOTIDE SEQUENCE [LARGE SCALE GENOMIC DNA]</scope>
    <source>
        <strain evidence="2">Lab_2022b</strain>
    </source>
</reference>
<name>A0AAW1CZG9_9HEMI</name>
<feature type="compositionally biased region" description="Acidic residues" evidence="1">
    <location>
        <begin position="1416"/>
        <end position="1427"/>
    </location>
</feature>
<feature type="compositionally biased region" description="Polar residues" evidence="1">
    <location>
        <begin position="437"/>
        <end position="466"/>
    </location>
</feature>
<evidence type="ECO:0000313" key="2">
    <source>
        <dbReference type="EMBL" id="KAK9501684.1"/>
    </source>
</evidence>
<proteinExistence type="predicted"/>
<evidence type="ECO:0000256" key="1">
    <source>
        <dbReference type="SAM" id="MobiDB-lite"/>
    </source>
</evidence>
<feature type="compositionally biased region" description="Polar residues" evidence="1">
    <location>
        <begin position="529"/>
        <end position="548"/>
    </location>
</feature>
<dbReference type="Proteomes" id="UP001461498">
    <property type="component" value="Unassembled WGS sequence"/>
</dbReference>
<accession>A0AAW1CZG9</accession>
<keyword evidence="3" id="KW-1185">Reference proteome</keyword>
<feature type="compositionally biased region" description="Low complexity" evidence="1">
    <location>
        <begin position="556"/>
        <end position="565"/>
    </location>
</feature>
<comment type="caution">
    <text evidence="2">The sequence shown here is derived from an EMBL/GenBank/DDBJ whole genome shotgun (WGS) entry which is preliminary data.</text>
</comment>
<organism evidence="2 3">
    <name type="scientific">Rhynocoris fuscipes</name>
    <dbReference type="NCBI Taxonomy" id="488301"/>
    <lineage>
        <taxon>Eukaryota</taxon>
        <taxon>Metazoa</taxon>
        <taxon>Ecdysozoa</taxon>
        <taxon>Arthropoda</taxon>
        <taxon>Hexapoda</taxon>
        <taxon>Insecta</taxon>
        <taxon>Pterygota</taxon>
        <taxon>Neoptera</taxon>
        <taxon>Paraneoptera</taxon>
        <taxon>Hemiptera</taxon>
        <taxon>Heteroptera</taxon>
        <taxon>Panheteroptera</taxon>
        <taxon>Cimicomorpha</taxon>
        <taxon>Reduviidae</taxon>
        <taxon>Harpactorinae</taxon>
        <taxon>Harpactorini</taxon>
        <taxon>Rhynocoris</taxon>
    </lineage>
</organism>
<feature type="region of interest" description="Disordered" evidence="1">
    <location>
        <begin position="787"/>
        <end position="808"/>
    </location>
</feature>
<dbReference type="EMBL" id="JAPXFL010000009">
    <property type="protein sequence ID" value="KAK9501684.1"/>
    <property type="molecule type" value="Genomic_DNA"/>
</dbReference>
<feature type="region of interest" description="Disordered" evidence="1">
    <location>
        <begin position="1322"/>
        <end position="1341"/>
    </location>
</feature>
<sequence>MLEYQRKNDAEIENKKNLFELRRFRKRKVESLKEVSPIKLSCFREITDTVKIKVTDDAQNSIEENRVRIPIPLACHLYLEVKKLSNSVHLRRKISEIPRPTHFGYSGNSSQILNISSSLNDVMPEESIYLSDVRSTVSTKNEFAVKHPLSLEKYVKKYKVTINKNEIFGKVNGSHNRIKEVFHNSPPFDENYSSSSCIKSFDVPTIIEATTDEPGPSMLQVHTTSNIFSPKQILNSLPNYCQTVESSSETLLVPCINADRKMFAIKAPRNDSYLNEPPLNSNSVTMKEIYDIYSKVSSDFLSILTNQFHSNVILPNIINYLPIQSQILHQDNENFDDYVYEHQNYSYNKKNSFPSKSTENNLNVKTELKPVNTLKIDGNIRADLSLELNVSSNISESSSILSSIIEPIEDNKVNEVIDVMMQNCAKDTPHLNAKESLPSSQNGSTEESHSNSSTYKDPVEASSSEIIGSPYFSAKSPDTTNPGYHNPDSGNVEVKRSGTIKKSRKEEKETPGSDISPVDSTVEDEEEPPSTNGRKFTVIPETTPSEINKSSKNDTKLSSSTVNSKSSLEGCKTYEKLSSSSQNRQVNKIDFSNRINKRTRNLRRKNEIIKSNTKLNPFVKLKYFEIDRIDEVLREFCLKKVTFPLNVCKRLQIDESKYTHSVIKRKWISFYADTETTDILEKNYLTNELKQNESIREENQEKGVSTSVFSTNSAQEEFSHNNATSSACNPNLPLKSNEPLLGTTVKRKRGRSRKLSDEVQNKEAVNICNQISVESKKPQYTKITTSTSITSRNNKQDEEEVSSSGLDTDCFDDNNSECFSASNKFEQNYISSSDVSNLDSVTDQISSTVLTPSKITTYKDKLYKKTSEEPVSSSGIRAEYSEDENYSDKIIKKNKRRLDFKGILSNVESDENSLSSPNEGSSSSSSTQFDNSTTEDDNTEFNYHDFFSEKNKTKKHHGIREDNNDKRNISNKSFIIDDSHLDADDEFSCDPDFMGPLFDYSKINLQTLSEMFEKDAEEENDEEISDKEKSLDISNVQSCSFFNFNINDNNTQEDIEEGVVTRRKQNSTIKRKVSKRRTRGFYSENTRRKRNTKFSSVNRQMNFDQIETTQEKELDEINNESCAEDLAEAQFKGFRDETEVCTCTSDGNNSWSCGCCRNNLRKRGLIIKFIKQLLTPDNLSGTEKDKSNRKTFSNVNNSTTATYLSVHSSPCSNSVVQFPSSDCHEKDFDEESIIHKNISTTTVSDVLLSSSPCEIMLGISNTKSLHTTVKDSFDNKSLRPRKRHRNKVINSINETLVCNTNNNKDSFVHNIADTTRLGSTNDNTTIINSSTSEQSRESFNNNEGTTAFAQTAECSIPDASNTYFIYHGAQTSYSDVKNRQNNDKYNDNVHQKTRNVDNCWKLLLESSSSTSSSLSSDDDDDDNDSDYEDYRKKRKRKRRRLNS</sequence>
<feature type="region of interest" description="Disordered" evidence="1">
    <location>
        <begin position="1407"/>
        <end position="1443"/>
    </location>
</feature>
<feature type="region of interest" description="Disordered" evidence="1">
    <location>
        <begin position="719"/>
        <end position="740"/>
    </location>
</feature>
<feature type="compositionally biased region" description="Low complexity" evidence="1">
    <location>
        <begin position="912"/>
        <end position="932"/>
    </location>
</feature>
<protein>
    <submittedName>
        <fullName evidence="2">Uncharacterized protein</fullName>
    </submittedName>
</protein>
<gene>
    <name evidence="2" type="ORF">O3M35_012365</name>
</gene>
<feature type="compositionally biased region" description="Low complexity" evidence="1">
    <location>
        <begin position="1322"/>
        <end position="1332"/>
    </location>
</feature>
<feature type="region of interest" description="Disordered" evidence="1">
    <location>
        <begin position="908"/>
        <end position="941"/>
    </location>
</feature>
<feature type="compositionally biased region" description="Basic residues" evidence="1">
    <location>
        <begin position="1432"/>
        <end position="1443"/>
    </location>
</feature>
<feature type="compositionally biased region" description="Polar residues" evidence="1">
    <location>
        <begin position="719"/>
        <end position="729"/>
    </location>
</feature>